<dbReference type="AlphaFoldDB" id="A0A453ERN0"/>
<reference evidence="3" key="2">
    <citation type="journal article" date="2017" name="Nat. Plants">
        <title>The Aegilops tauschii genome reveals multiple impacts of transposons.</title>
        <authorList>
            <person name="Zhao G."/>
            <person name="Zou C."/>
            <person name="Li K."/>
            <person name="Wang K."/>
            <person name="Li T."/>
            <person name="Gao L."/>
            <person name="Zhang X."/>
            <person name="Wang H."/>
            <person name="Yang Z."/>
            <person name="Liu X."/>
            <person name="Jiang W."/>
            <person name="Mao L."/>
            <person name="Kong X."/>
            <person name="Jiao Y."/>
            <person name="Jia J."/>
        </authorList>
    </citation>
    <scope>NUCLEOTIDE SEQUENCE [LARGE SCALE GENOMIC DNA]</scope>
    <source>
        <strain evidence="3">cv. AL8/78</strain>
    </source>
</reference>
<reference evidence="2" key="5">
    <citation type="journal article" date="2021" name="G3 (Bethesda)">
        <title>Aegilops tauschii genome assembly Aet v5.0 features greater sequence contiguity and improved annotation.</title>
        <authorList>
            <person name="Wang L."/>
            <person name="Zhu T."/>
            <person name="Rodriguez J.C."/>
            <person name="Deal K.R."/>
            <person name="Dubcovsky J."/>
            <person name="McGuire P.E."/>
            <person name="Lux T."/>
            <person name="Spannagl M."/>
            <person name="Mayer K.F.X."/>
            <person name="Baldrich P."/>
            <person name="Meyers B.C."/>
            <person name="Huo N."/>
            <person name="Gu Y.Q."/>
            <person name="Zhou H."/>
            <person name="Devos K.M."/>
            <person name="Bennetzen J.L."/>
            <person name="Unver T."/>
            <person name="Budak H."/>
            <person name="Gulick P.J."/>
            <person name="Galiba G."/>
            <person name="Kalapos B."/>
            <person name="Nelson D.R."/>
            <person name="Li P."/>
            <person name="You F.M."/>
            <person name="Luo M.C."/>
            <person name="Dvorak J."/>
        </authorList>
    </citation>
    <scope>NUCLEOTIDE SEQUENCE [LARGE SCALE GENOMIC DNA]</scope>
    <source>
        <strain evidence="2">cv. AL8/78</strain>
    </source>
</reference>
<feature type="transmembrane region" description="Helical" evidence="1">
    <location>
        <begin position="50"/>
        <end position="78"/>
    </location>
</feature>
<evidence type="ECO:0000313" key="2">
    <source>
        <dbReference type="EnsemblPlants" id="AET3Gv20430700.4"/>
    </source>
</evidence>
<keyword evidence="1" id="KW-0812">Transmembrane</keyword>
<reference evidence="3" key="1">
    <citation type="journal article" date="2014" name="Science">
        <title>Ancient hybridizations among the ancestral genomes of bread wheat.</title>
        <authorList>
            <consortium name="International Wheat Genome Sequencing Consortium,"/>
            <person name="Marcussen T."/>
            <person name="Sandve S.R."/>
            <person name="Heier L."/>
            <person name="Spannagl M."/>
            <person name="Pfeifer M."/>
            <person name="Jakobsen K.S."/>
            <person name="Wulff B.B."/>
            <person name="Steuernagel B."/>
            <person name="Mayer K.F."/>
            <person name="Olsen O.A."/>
        </authorList>
    </citation>
    <scope>NUCLEOTIDE SEQUENCE [LARGE SCALE GENOMIC DNA]</scope>
    <source>
        <strain evidence="3">cv. AL8/78</strain>
    </source>
</reference>
<accession>A0A453ERN0</accession>
<sequence>LSLTPPPPPAAATARPAWWCASATHPSIHHQRPSPPAPISPAIPARLHPLVILLAAPFAYLAVVLLPDVLPAALLLLLCFPSPSASTCCSFPFLTFLLLLLLLLPRCSSSTSELLLAVAPHVCHLAAAPDLPSIFSLAAADALNLLLLFFFFYPQNCCCSLSPRPC</sequence>
<keyword evidence="1" id="KW-0472">Membrane</keyword>
<name>A0A453ERN0_AEGTS</name>
<keyword evidence="1" id="KW-1133">Transmembrane helix</keyword>
<reference evidence="2" key="3">
    <citation type="journal article" date="2017" name="Nature">
        <title>Genome sequence of the progenitor of the wheat D genome Aegilops tauschii.</title>
        <authorList>
            <person name="Luo M.C."/>
            <person name="Gu Y.Q."/>
            <person name="Puiu D."/>
            <person name="Wang H."/>
            <person name="Twardziok S.O."/>
            <person name="Deal K.R."/>
            <person name="Huo N."/>
            <person name="Zhu T."/>
            <person name="Wang L."/>
            <person name="Wang Y."/>
            <person name="McGuire P.E."/>
            <person name="Liu S."/>
            <person name="Long H."/>
            <person name="Ramasamy R.K."/>
            <person name="Rodriguez J.C."/>
            <person name="Van S.L."/>
            <person name="Yuan L."/>
            <person name="Wang Z."/>
            <person name="Xia Z."/>
            <person name="Xiao L."/>
            <person name="Anderson O.D."/>
            <person name="Ouyang S."/>
            <person name="Liang Y."/>
            <person name="Zimin A.V."/>
            <person name="Pertea G."/>
            <person name="Qi P."/>
            <person name="Bennetzen J.L."/>
            <person name="Dai X."/>
            <person name="Dawson M.W."/>
            <person name="Muller H.G."/>
            <person name="Kugler K."/>
            <person name="Rivarola-Duarte L."/>
            <person name="Spannagl M."/>
            <person name="Mayer K.F.X."/>
            <person name="Lu F.H."/>
            <person name="Bevan M.W."/>
            <person name="Leroy P."/>
            <person name="Li P."/>
            <person name="You F.M."/>
            <person name="Sun Q."/>
            <person name="Liu Z."/>
            <person name="Lyons E."/>
            <person name="Wicker T."/>
            <person name="Salzberg S.L."/>
            <person name="Devos K.M."/>
            <person name="Dvorak J."/>
        </authorList>
    </citation>
    <scope>NUCLEOTIDE SEQUENCE [LARGE SCALE GENOMIC DNA]</scope>
    <source>
        <strain evidence="2">cv. AL8/78</strain>
    </source>
</reference>
<dbReference type="EnsemblPlants" id="AET3Gv20430700.4">
    <property type="protein sequence ID" value="AET3Gv20430700.4"/>
    <property type="gene ID" value="AET3Gv20430700"/>
</dbReference>
<protein>
    <submittedName>
        <fullName evidence="2">Uncharacterized protein</fullName>
    </submittedName>
</protein>
<dbReference type="Proteomes" id="UP000015105">
    <property type="component" value="Chromosome 3D"/>
</dbReference>
<feature type="transmembrane region" description="Helical" evidence="1">
    <location>
        <begin position="84"/>
        <end position="104"/>
    </location>
</feature>
<keyword evidence="3" id="KW-1185">Reference proteome</keyword>
<evidence type="ECO:0000313" key="3">
    <source>
        <dbReference type="Proteomes" id="UP000015105"/>
    </source>
</evidence>
<evidence type="ECO:0000256" key="1">
    <source>
        <dbReference type="SAM" id="Phobius"/>
    </source>
</evidence>
<proteinExistence type="predicted"/>
<organism evidence="2 3">
    <name type="scientific">Aegilops tauschii subsp. strangulata</name>
    <name type="common">Goatgrass</name>
    <dbReference type="NCBI Taxonomy" id="200361"/>
    <lineage>
        <taxon>Eukaryota</taxon>
        <taxon>Viridiplantae</taxon>
        <taxon>Streptophyta</taxon>
        <taxon>Embryophyta</taxon>
        <taxon>Tracheophyta</taxon>
        <taxon>Spermatophyta</taxon>
        <taxon>Magnoliopsida</taxon>
        <taxon>Liliopsida</taxon>
        <taxon>Poales</taxon>
        <taxon>Poaceae</taxon>
        <taxon>BOP clade</taxon>
        <taxon>Pooideae</taxon>
        <taxon>Triticodae</taxon>
        <taxon>Triticeae</taxon>
        <taxon>Triticinae</taxon>
        <taxon>Aegilops</taxon>
    </lineage>
</organism>
<feature type="transmembrane region" description="Helical" evidence="1">
    <location>
        <begin position="134"/>
        <end position="153"/>
    </location>
</feature>
<reference evidence="2" key="4">
    <citation type="submission" date="2019-03" db="UniProtKB">
        <authorList>
            <consortium name="EnsemblPlants"/>
        </authorList>
    </citation>
    <scope>IDENTIFICATION</scope>
</reference>
<dbReference type="Gramene" id="AET3Gv20430700.4">
    <property type="protein sequence ID" value="AET3Gv20430700.4"/>
    <property type="gene ID" value="AET3Gv20430700"/>
</dbReference>